<dbReference type="EMBL" id="CAAALY010068515">
    <property type="protein sequence ID" value="VEL24585.1"/>
    <property type="molecule type" value="Genomic_DNA"/>
</dbReference>
<dbReference type="AlphaFoldDB" id="A0A448X071"/>
<protein>
    <recommendedName>
        <fullName evidence="3">BZIP domain-containing protein</fullName>
    </recommendedName>
</protein>
<comment type="caution">
    <text evidence="1">The sequence shown here is derived from an EMBL/GenBank/DDBJ whole genome shotgun (WGS) entry which is preliminary data.</text>
</comment>
<accession>A0A448X071</accession>
<sequence>MLDARRRAANRRAAERCRRLKSETRDILLSQLTSLQLERLNLEWRLTRAKSMRQAARYFLYPLNYLNKVFITNYLCYKE</sequence>
<dbReference type="InterPro" id="IPR046347">
    <property type="entry name" value="bZIP_sf"/>
</dbReference>
<evidence type="ECO:0000313" key="2">
    <source>
        <dbReference type="Proteomes" id="UP000784294"/>
    </source>
</evidence>
<reference evidence="1" key="1">
    <citation type="submission" date="2018-11" db="EMBL/GenBank/DDBJ databases">
        <authorList>
            <consortium name="Pathogen Informatics"/>
        </authorList>
    </citation>
    <scope>NUCLEOTIDE SEQUENCE</scope>
</reference>
<evidence type="ECO:0000313" key="1">
    <source>
        <dbReference type="EMBL" id="VEL24585.1"/>
    </source>
</evidence>
<dbReference type="SUPFAM" id="SSF57959">
    <property type="entry name" value="Leucine zipper domain"/>
    <property type="match status" value="1"/>
</dbReference>
<keyword evidence="2" id="KW-1185">Reference proteome</keyword>
<dbReference type="GO" id="GO:0003700">
    <property type="term" value="F:DNA-binding transcription factor activity"/>
    <property type="evidence" value="ECO:0007669"/>
    <property type="project" value="InterPro"/>
</dbReference>
<gene>
    <name evidence="1" type="ORF">PXEA_LOCUS18025</name>
</gene>
<organism evidence="1 2">
    <name type="scientific">Protopolystoma xenopodis</name>
    <dbReference type="NCBI Taxonomy" id="117903"/>
    <lineage>
        <taxon>Eukaryota</taxon>
        <taxon>Metazoa</taxon>
        <taxon>Spiralia</taxon>
        <taxon>Lophotrochozoa</taxon>
        <taxon>Platyhelminthes</taxon>
        <taxon>Monogenea</taxon>
        <taxon>Polyopisthocotylea</taxon>
        <taxon>Polystomatidea</taxon>
        <taxon>Polystomatidae</taxon>
        <taxon>Protopolystoma</taxon>
    </lineage>
</organism>
<name>A0A448X071_9PLAT</name>
<dbReference type="Proteomes" id="UP000784294">
    <property type="component" value="Unassembled WGS sequence"/>
</dbReference>
<evidence type="ECO:0008006" key="3">
    <source>
        <dbReference type="Google" id="ProtNLM"/>
    </source>
</evidence>
<proteinExistence type="predicted"/>